<reference evidence="5 6" key="1">
    <citation type="journal article" date="2012" name="Genome Biol.">
        <title>Genome and low-iron response of an oceanic diatom adapted to chronic iron limitation.</title>
        <authorList>
            <person name="Lommer M."/>
            <person name="Specht M."/>
            <person name="Roy A.S."/>
            <person name="Kraemer L."/>
            <person name="Andreson R."/>
            <person name="Gutowska M.A."/>
            <person name="Wolf J."/>
            <person name="Bergner S.V."/>
            <person name="Schilhabel M.B."/>
            <person name="Klostermeier U.C."/>
            <person name="Beiko R.G."/>
            <person name="Rosenstiel P."/>
            <person name="Hippler M."/>
            <person name="Laroche J."/>
        </authorList>
    </citation>
    <scope>NUCLEOTIDE SEQUENCE [LARGE SCALE GENOMIC DNA]</scope>
    <source>
        <strain evidence="5 6">CCMP1005</strain>
    </source>
</reference>
<evidence type="ECO:0000313" key="5">
    <source>
        <dbReference type="EMBL" id="EJK76346.1"/>
    </source>
</evidence>
<dbReference type="OrthoDB" id="434160at2759"/>
<gene>
    <name evidence="5" type="ORF">THAOC_01894</name>
</gene>
<evidence type="ECO:0000256" key="4">
    <source>
        <dbReference type="SAM" id="MobiDB-lite"/>
    </source>
</evidence>
<keyword evidence="3" id="KW-0802">TPR repeat</keyword>
<dbReference type="GO" id="GO:0005524">
    <property type="term" value="F:ATP binding"/>
    <property type="evidence" value="ECO:0007669"/>
    <property type="project" value="UniProtKB-KW"/>
</dbReference>
<dbReference type="PROSITE" id="PS01036">
    <property type="entry name" value="HSP70_3"/>
    <property type="match status" value="1"/>
</dbReference>
<dbReference type="Gene3D" id="3.30.30.30">
    <property type="match status" value="1"/>
</dbReference>
<dbReference type="AlphaFoldDB" id="K0TML8"/>
<keyword evidence="2" id="KW-0067">ATP-binding</keyword>
<dbReference type="InterPro" id="IPR043129">
    <property type="entry name" value="ATPase_NBD"/>
</dbReference>
<comment type="caution">
    <text evidence="5">The sequence shown here is derived from an EMBL/GenBank/DDBJ whole genome shotgun (WGS) entry which is preliminary data.</text>
</comment>
<feature type="compositionally biased region" description="Acidic residues" evidence="4">
    <location>
        <begin position="210"/>
        <end position="221"/>
    </location>
</feature>
<dbReference type="SMART" id="SM00028">
    <property type="entry name" value="TPR"/>
    <property type="match status" value="3"/>
</dbReference>
<dbReference type="Gene3D" id="3.90.640.10">
    <property type="entry name" value="Actin, Chain A, domain 4"/>
    <property type="match status" value="1"/>
</dbReference>
<dbReference type="PROSITE" id="PS50005">
    <property type="entry name" value="TPR"/>
    <property type="match status" value="1"/>
</dbReference>
<sequence length="677" mass="73639">MDDEGPIVVGVDIGALESRLTLSSSYDHELIRNRHGGHAAPTAITFRSGRARLLCEDASDPSRGDGNTVGAVDRLLAGSKGEVSVPSTDASYGATALAAMVVSSARRNVLSTIARLTNVKEVDDGTARRLHFVFAVPDNYPKKTREALEDAAHAASIGGSTIVNVTEAMAAVYKKKFERIDGGGKVLVVEMGHARTTVAVLSSPGSPIGGEEEEKKDDDGGDSDKSTIRVVASSSSSTLGAALVDVALYDHFLSSHPALQGEDVKRNSRKGQRLLEGCRKLKHLLSMLTEGSVTVENIGMNDTDLTMFASRDLVRKLCQESVIDRLTATINDVVDNSGGRDGICTIELAGGGTRIPMIQSTVNAAIGRDDGAAFSRSLDDTYLAFGASIAGASGKSDMIIDDDREKRRAKLLVDELALLAKDDELTRKDDIRNRIEARVLELRSARHSDHGSLLPQGDDFGAYLDETDNWLFSEECDNATIDAMEAKWKSVEEWTLDKCAAYLDAKKAEAEEKERQMEAEGGTRRGRAGGLRWNKKEANELFSDGNYRHAAARYAKALTHCSKFFDLGPAEEEEVREVKLSLHLNASLAYIKLDKPDNALRSAESALELDADNVKALYRRASVYYQKRKFDDATMDLDRAHKLAPDDKAVAKLRRLVDGQVAKQKKKEKAMAKKMFG</sequence>
<dbReference type="SUPFAM" id="SSF48452">
    <property type="entry name" value="TPR-like"/>
    <property type="match status" value="1"/>
</dbReference>
<dbReference type="InterPro" id="IPR013126">
    <property type="entry name" value="Hsp_70_fam"/>
</dbReference>
<organism evidence="5 6">
    <name type="scientific">Thalassiosira oceanica</name>
    <name type="common">Marine diatom</name>
    <dbReference type="NCBI Taxonomy" id="159749"/>
    <lineage>
        <taxon>Eukaryota</taxon>
        <taxon>Sar</taxon>
        <taxon>Stramenopiles</taxon>
        <taxon>Ochrophyta</taxon>
        <taxon>Bacillariophyta</taxon>
        <taxon>Coscinodiscophyceae</taxon>
        <taxon>Thalassiosirophycidae</taxon>
        <taxon>Thalassiosirales</taxon>
        <taxon>Thalassiosiraceae</taxon>
        <taxon>Thalassiosira</taxon>
    </lineage>
</organism>
<dbReference type="eggNOG" id="KOG0546">
    <property type="taxonomic scope" value="Eukaryota"/>
</dbReference>
<keyword evidence="6" id="KW-1185">Reference proteome</keyword>
<feature type="repeat" description="TPR" evidence="3">
    <location>
        <begin position="614"/>
        <end position="647"/>
    </location>
</feature>
<dbReference type="eggNOG" id="KOG0103">
    <property type="taxonomic scope" value="Eukaryota"/>
</dbReference>
<dbReference type="Gene3D" id="1.25.40.10">
    <property type="entry name" value="Tetratricopeptide repeat domain"/>
    <property type="match status" value="1"/>
</dbReference>
<dbReference type="GO" id="GO:0005634">
    <property type="term" value="C:nucleus"/>
    <property type="evidence" value="ECO:0007669"/>
    <property type="project" value="TreeGrafter"/>
</dbReference>
<proteinExistence type="predicted"/>
<name>K0TML8_THAOC</name>
<evidence type="ECO:0000256" key="2">
    <source>
        <dbReference type="ARBA" id="ARBA00022840"/>
    </source>
</evidence>
<dbReference type="InterPro" id="IPR019734">
    <property type="entry name" value="TPR_rpt"/>
</dbReference>
<dbReference type="InterPro" id="IPR018181">
    <property type="entry name" value="Heat_shock_70_CS"/>
</dbReference>
<dbReference type="GO" id="GO:0005829">
    <property type="term" value="C:cytosol"/>
    <property type="evidence" value="ECO:0007669"/>
    <property type="project" value="TreeGrafter"/>
</dbReference>
<dbReference type="Pfam" id="PF00012">
    <property type="entry name" value="HSP70"/>
    <property type="match status" value="1"/>
</dbReference>
<keyword evidence="1" id="KW-0547">Nucleotide-binding</keyword>
<dbReference type="Proteomes" id="UP000266841">
    <property type="component" value="Unassembled WGS sequence"/>
</dbReference>
<dbReference type="EMBL" id="AGNL01002277">
    <property type="protein sequence ID" value="EJK76346.1"/>
    <property type="molecule type" value="Genomic_DNA"/>
</dbReference>
<dbReference type="GO" id="GO:0140662">
    <property type="term" value="F:ATP-dependent protein folding chaperone"/>
    <property type="evidence" value="ECO:0007669"/>
    <property type="project" value="InterPro"/>
</dbReference>
<dbReference type="PANTHER" id="PTHR45639:SF28">
    <property type="entry name" value="HEAT SHOCK PROTEIN-LIKE PROTEIN"/>
    <property type="match status" value="1"/>
</dbReference>
<evidence type="ECO:0000256" key="1">
    <source>
        <dbReference type="ARBA" id="ARBA00022741"/>
    </source>
</evidence>
<feature type="region of interest" description="Disordered" evidence="4">
    <location>
        <begin position="199"/>
        <end position="225"/>
    </location>
</feature>
<protein>
    <submittedName>
        <fullName evidence="5">Uncharacterized protein</fullName>
    </submittedName>
</protein>
<dbReference type="PRINTS" id="PR00301">
    <property type="entry name" value="HEATSHOCK70"/>
</dbReference>
<dbReference type="SUPFAM" id="SSF53067">
    <property type="entry name" value="Actin-like ATPase domain"/>
    <property type="match status" value="2"/>
</dbReference>
<dbReference type="PANTHER" id="PTHR45639">
    <property type="entry name" value="HSC70CB, ISOFORM G-RELATED"/>
    <property type="match status" value="1"/>
</dbReference>
<evidence type="ECO:0000256" key="3">
    <source>
        <dbReference type="PROSITE-ProRule" id="PRU00339"/>
    </source>
</evidence>
<dbReference type="InterPro" id="IPR011990">
    <property type="entry name" value="TPR-like_helical_dom_sf"/>
</dbReference>
<dbReference type="OMA" id="KNAVNNC"/>
<evidence type="ECO:0000313" key="6">
    <source>
        <dbReference type="Proteomes" id="UP000266841"/>
    </source>
</evidence>
<accession>K0TML8</accession>
<dbReference type="Gene3D" id="3.30.420.40">
    <property type="match status" value="2"/>
</dbReference>